<evidence type="ECO:0000259" key="3">
    <source>
        <dbReference type="PROSITE" id="PS01179"/>
    </source>
</evidence>
<sequence>MIHFFCCDKLRNHEEQYDVVNKIVELNVALYAFVIIDDDGLRIIEHHPIDVISFASPGREDCLKGILCFVSNINKEAGRRCLVFQEPDGSVDFIMETMGKIFRLKNEGSPSSIIFYYSLLFLFQFFRYAITDHEYMNICSLPVAKGLDKKIWFHGEIDRASAESLLRNEGDFLVRLSRSTTNNFVLSGFTNSVPKHFLLLDENDLKVRKQSQVFETIVELIDHHRAWNVPIISEGSELHLIRPIVRGAATARR</sequence>
<dbReference type="SUPFAM" id="SSF50729">
    <property type="entry name" value="PH domain-like"/>
    <property type="match status" value="1"/>
</dbReference>
<dbReference type="InterPro" id="IPR011993">
    <property type="entry name" value="PH-like_dom_sf"/>
</dbReference>
<dbReference type="CDD" id="cd00934">
    <property type="entry name" value="PTB"/>
    <property type="match status" value="1"/>
</dbReference>
<dbReference type="SMART" id="SM00252">
    <property type="entry name" value="SH2"/>
    <property type="match status" value="1"/>
</dbReference>
<dbReference type="EMBL" id="UYYG01000088">
    <property type="protein sequence ID" value="VDN52925.1"/>
    <property type="molecule type" value="Genomic_DNA"/>
</dbReference>
<dbReference type="GO" id="GO:0016477">
    <property type="term" value="P:cell migration"/>
    <property type="evidence" value="ECO:0007669"/>
    <property type="project" value="TreeGrafter"/>
</dbReference>
<dbReference type="PRINTS" id="PR00401">
    <property type="entry name" value="SH2DOMAIN"/>
</dbReference>
<dbReference type="SUPFAM" id="SSF55550">
    <property type="entry name" value="SH2 domain"/>
    <property type="match status" value="1"/>
</dbReference>
<dbReference type="PANTHER" id="PTHR19969:SF5">
    <property type="entry name" value="CRK-LIKE PROTEIN"/>
    <property type="match status" value="1"/>
</dbReference>
<reference evidence="8" key="1">
    <citation type="submission" date="2017-02" db="UniProtKB">
        <authorList>
            <consortium name="WormBaseParasite"/>
        </authorList>
    </citation>
    <scope>IDENTIFICATION</scope>
</reference>
<keyword evidence="7" id="KW-1185">Reference proteome</keyword>
<evidence type="ECO:0000259" key="4">
    <source>
        <dbReference type="PROSITE" id="PS50001"/>
    </source>
</evidence>
<evidence type="ECO:0000313" key="5">
    <source>
        <dbReference type="EMBL" id="VDN52925.1"/>
    </source>
</evidence>
<name>A0A0N4UMS0_DRAME</name>
<feature type="domain" description="SH2" evidence="4">
    <location>
        <begin position="152"/>
        <end position="244"/>
    </location>
</feature>
<dbReference type="WBParaSite" id="DME_0000916101-mRNA-1">
    <property type="protein sequence ID" value="DME_0000916101-mRNA-1"/>
    <property type="gene ID" value="DME_0000916101"/>
</dbReference>
<dbReference type="PROSITE" id="PS01179">
    <property type="entry name" value="PID"/>
    <property type="match status" value="1"/>
</dbReference>
<dbReference type="InterPro" id="IPR006020">
    <property type="entry name" value="PTB/PI_dom"/>
</dbReference>
<dbReference type="GO" id="GO:0005737">
    <property type="term" value="C:cytoplasm"/>
    <property type="evidence" value="ECO:0007669"/>
    <property type="project" value="TreeGrafter"/>
</dbReference>
<accession>A0A0N4UMS0</accession>
<dbReference type="Proteomes" id="UP000038040">
    <property type="component" value="Unplaced"/>
</dbReference>
<evidence type="ECO:0000313" key="6">
    <source>
        <dbReference type="Proteomes" id="UP000038040"/>
    </source>
</evidence>
<dbReference type="Proteomes" id="UP000274756">
    <property type="component" value="Unassembled WGS sequence"/>
</dbReference>
<dbReference type="Gene3D" id="3.30.505.10">
    <property type="entry name" value="SH2 domain"/>
    <property type="match status" value="1"/>
</dbReference>
<evidence type="ECO:0000256" key="1">
    <source>
        <dbReference type="ARBA" id="ARBA00022999"/>
    </source>
</evidence>
<dbReference type="Gene3D" id="2.30.29.30">
    <property type="entry name" value="Pleckstrin-homology domain (PH domain)/Phosphotyrosine-binding domain (PTB)"/>
    <property type="match status" value="1"/>
</dbReference>
<proteinExistence type="predicted"/>
<dbReference type="PROSITE" id="PS50001">
    <property type="entry name" value="SH2"/>
    <property type="match status" value="1"/>
</dbReference>
<dbReference type="Pfam" id="PF00017">
    <property type="entry name" value="SH2"/>
    <property type="match status" value="1"/>
</dbReference>
<reference evidence="5 7" key="2">
    <citation type="submission" date="2018-11" db="EMBL/GenBank/DDBJ databases">
        <authorList>
            <consortium name="Pathogen Informatics"/>
        </authorList>
    </citation>
    <scope>NUCLEOTIDE SEQUENCE [LARGE SCALE GENOMIC DNA]</scope>
</reference>
<dbReference type="GO" id="GO:0035591">
    <property type="term" value="F:signaling adaptor activity"/>
    <property type="evidence" value="ECO:0007669"/>
    <property type="project" value="TreeGrafter"/>
</dbReference>
<dbReference type="AlphaFoldDB" id="A0A0N4UMS0"/>
<dbReference type="InterPro" id="IPR036860">
    <property type="entry name" value="SH2_dom_sf"/>
</dbReference>
<gene>
    <name evidence="5" type="ORF">DME_LOCUS2898</name>
</gene>
<feature type="domain" description="PID" evidence="3">
    <location>
        <begin position="24"/>
        <end position="104"/>
    </location>
</feature>
<organism evidence="6 8">
    <name type="scientific">Dracunculus medinensis</name>
    <name type="common">Guinea worm</name>
    <dbReference type="NCBI Taxonomy" id="318479"/>
    <lineage>
        <taxon>Eukaryota</taxon>
        <taxon>Metazoa</taxon>
        <taxon>Ecdysozoa</taxon>
        <taxon>Nematoda</taxon>
        <taxon>Chromadorea</taxon>
        <taxon>Rhabditida</taxon>
        <taxon>Spirurina</taxon>
        <taxon>Dracunculoidea</taxon>
        <taxon>Dracunculidae</taxon>
        <taxon>Dracunculus</taxon>
    </lineage>
</organism>
<dbReference type="GO" id="GO:0030971">
    <property type="term" value="F:receptor tyrosine kinase binding"/>
    <property type="evidence" value="ECO:0007669"/>
    <property type="project" value="TreeGrafter"/>
</dbReference>
<evidence type="ECO:0000313" key="7">
    <source>
        <dbReference type="Proteomes" id="UP000274756"/>
    </source>
</evidence>
<dbReference type="Pfam" id="PF00640">
    <property type="entry name" value="PID"/>
    <property type="match status" value="1"/>
</dbReference>
<protein>
    <submittedName>
        <fullName evidence="8">SH2 domain-containing protein</fullName>
    </submittedName>
</protein>
<evidence type="ECO:0000313" key="8">
    <source>
        <dbReference type="WBParaSite" id="DME_0000916101-mRNA-1"/>
    </source>
</evidence>
<evidence type="ECO:0000256" key="2">
    <source>
        <dbReference type="PROSITE-ProRule" id="PRU00191"/>
    </source>
</evidence>
<dbReference type="InterPro" id="IPR051184">
    <property type="entry name" value="Tyrosine-phos_adapter"/>
</dbReference>
<dbReference type="STRING" id="318479.A0A0N4UMS0"/>
<dbReference type="InterPro" id="IPR000980">
    <property type="entry name" value="SH2"/>
</dbReference>
<keyword evidence="1 2" id="KW-0727">SH2 domain</keyword>
<dbReference type="PANTHER" id="PTHR19969">
    <property type="entry name" value="SH2-SH3 ADAPTOR PROTEIN-RELATED"/>
    <property type="match status" value="1"/>
</dbReference>
<dbReference type="GO" id="GO:0007167">
    <property type="term" value="P:enzyme-linked receptor protein signaling pathway"/>
    <property type="evidence" value="ECO:0007669"/>
    <property type="project" value="TreeGrafter"/>
</dbReference>
<dbReference type="OrthoDB" id="9938362at2759"/>